<feature type="domain" description="CHAT" evidence="2">
    <location>
        <begin position="664"/>
        <end position="979"/>
    </location>
</feature>
<proteinExistence type="predicted"/>
<dbReference type="PANTHER" id="PTHR10098:SF108">
    <property type="entry name" value="TETRATRICOPEPTIDE REPEAT PROTEIN 28"/>
    <property type="match status" value="1"/>
</dbReference>
<dbReference type="AlphaFoldDB" id="B5W8Y4"/>
<name>B5W8Y4_LIMMA</name>
<dbReference type="Gene3D" id="1.25.40.10">
    <property type="entry name" value="Tetratricopeptide repeat domain"/>
    <property type="match status" value="2"/>
</dbReference>
<dbReference type="PROSITE" id="PS50005">
    <property type="entry name" value="TPR"/>
    <property type="match status" value="7"/>
</dbReference>
<evidence type="ECO:0000313" key="4">
    <source>
        <dbReference type="Proteomes" id="UP000004061"/>
    </source>
</evidence>
<dbReference type="InterPro" id="IPR019734">
    <property type="entry name" value="TPR_rpt"/>
</dbReference>
<dbReference type="InterPro" id="IPR024983">
    <property type="entry name" value="CHAT_dom"/>
</dbReference>
<sequence precursor="true">MIKPQQLIEIGLITATLSVMLGESVLATSSQLKTNSSSPQPTPIIIAQNSSNSEADRLLNEGVQLFQQGTAESLREALEKWQAARELYRAARDKGNEAVTLLGMGRINDLLGEKQTALDYYNQALPLYRAVEDRGGEATTLNNIGLVYDSLGEKQTALDYYNQALPLYRAVEDRGGEAGTLNNIGLVYDSLGEKQTALDYLNQALPLRRAVEDRGGEAGTLNNIGHVYSDLGEKQTALDYLNQALPLFRAVEDRRGEAATLNNIGLVYDSLGEKQTALDYYNQALPLRRAVEDRGGEATTLSNIGLVYSDLGEKQTALDYYNQALPLRRAVEDRGGEATTLNNIGAVYSSLGEKQTALDYYNQALPLLRAVGDRGMEATTLNNIGLVYDSLGEKQTALDYYNQALPLRRAVEDRRGEATTLTNMASLQRSQGELTEALVNMEKAINLTEELRSLAPPGELRQTFFSTVQNRYQLYIELLMELHQQNPQKGYDALAFHASERSRARRLLELLAEAGANIREGVDPQLLQQEQSLIQQHNAIEHQRHELTRGQFTQAQIDALTTQSQSLINQLNQLQTQIRVVSPNYANLQYPQPLNLEQVQQQVLDDDTLLLQYYLGEERSFLWAVTKDSITSYILPNSTEIEAVATPYREAINLDNTTTVAQGLALSEILIAPVVNQLNNQRLLIVADGILQFIPFVALPIPSQPDTPLLVEHEIVTASSATLIANQREQLANRPTAAKAVAVIADPIFESNDPRLNSQISSENNPPSLDNLALARATRSLGLGDTAPQLNRLEYSRLEAQNIAELFPENERIKALDFEASRYLATHPNLSQYQIIHFATHGLIHPVNPELSGLVLSLFNPQGESDNGFLRLNDIFNLNLPAELVVLSACQTGLGREVRGEGLVGLTRGFMYAGARRVVVSLWNVNDLATSQLMTRFYQQMLNENQPPIIALRQAQLEMWNSGQWQSPYYWGAFTIQGDWR</sequence>
<dbReference type="Pfam" id="PF13424">
    <property type="entry name" value="TPR_12"/>
    <property type="match status" value="5"/>
</dbReference>
<feature type="repeat" description="TPR" evidence="1">
    <location>
        <begin position="258"/>
        <end position="291"/>
    </location>
</feature>
<protein>
    <submittedName>
        <fullName evidence="3">TPR repeat-containing protein</fullName>
    </submittedName>
</protein>
<feature type="repeat" description="TPR" evidence="1">
    <location>
        <begin position="178"/>
        <end position="211"/>
    </location>
</feature>
<organism evidence="3 4">
    <name type="scientific">Limnospira maxima CS-328</name>
    <dbReference type="NCBI Taxonomy" id="513049"/>
    <lineage>
        <taxon>Bacteria</taxon>
        <taxon>Bacillati</taxon>
        <taxon>Cyanobacteriota</taxon>
        <taxon>Cyanophyceae</taxon>
        <taxon>Oscillatoriophycideae</taxon>
        <taxon>Oscillatoriales</taxon>
        <taxon>Sirenicapillariaceae</taxon>
        <taxon>Limnospira</taxon>
    </lineage>
</organism>
<accession>B5W8Y4</accession>
<feature type="repeat" description="TPR" evidence="1">
    <location>
        <begin position="298"/>
        <end position="331"/>
    </location>
</feature>
<keyword evidence="4" id="KW-1185">Reference proteome</keyword>
<feature type="repeat" description="TPR" evidence="1">
    <location>
        <begin position="378"/>
        <end position="411"/>
    </location>
</feature>
<dbReference type="EMBL" id="ABYK01000072">
    <property type="protein sequence ID" value="EDZ92009.1"/>
    <property type="molecule type" value="Genomic_DNA"/>
</dbReference>
<dbReference type="PANTHER" id="PTHR10098">
    <property type="entry name" value="RAPSYN-RELATED"/>
    <property type="match status" value="1"/>
</dbReference>
<reference evidence="3 4" key="1">
    <citation type="journal article" date="2011" name="Appl. Environ. Microbiol.">
        <title>Contribution of a Sodium Ion Gradient to Energy Conservation during Fermentation in the Cyanobacterium Arthrospira (Spirulina) maxima CS-328.</title>
        <authorList>
            <person name="Carrieri D."/>
            <person name="Ananyev G."/>
            <person name="Lenz O."/>
            <person name="Bryant D.A."/>
            <person name="Dismukes G.C."/>
        </authorList>
    </citation>
    <scope>NUCLEOTIDE SEQUENCE [LARGE SCALE GENOMIC DNA]</scope>
    <source>
        <strain evidence="3 4">CS-328</strain>
    </source>
</reference>
<keyword evidence="1" id="KW-0802">TPR repeat</keyword>
<dbReference type="Pfam" id="PF12770">
    <property type="entry name" value="CHAT"/>
    <property type="match status" value="1"/>
</dbReference>
<feature type="repeat" description="TPR" evidence="1">
    <location>
        <begin position="138"/>
        <end position="171"/>
    </location>
</feature>
<evidence type="ECO:0000256" key="1">
    <source>
        <dbReference type="PROSITE-ProRule" id="PRU00339"/>
    </source>
</evidence>
<dbReference type="Proteomes" id="UP000004061">
    <property type="component" value="Unassembled WGS sequence"/>
</dbReference>
<evidence type="ECO:0000259" key="2">
    <source>
        <dbReference type="Pfam" id="PF12770"/>
    </source>
</evidence>
<feature type="repeat" description="TPR" evidence="1">
    <location>
        <begin position="338"/>
        <end position="371"/>
    </location>
</feature>
<comment type="caution">
    <text evidence="3">The sequence shown here is derived from an EMBL/GenBank/DDBJ whole genome shotgun (WGS) entry which is preliminary data.</text>
</comment>
<evidence type="ECO:0000313" key="3">
    <source>
        <dbReference type="EMBL" id="EDZ92009.1"/>
    </source>
</evidence>
<dbReference type="RefSeq" id="WP_006670713.1">
    <property type="nucleotide sequence ID" value="NZ_ABYK01000072.1"/>
</dbReference>
<dbReference type="InterPro" id="IPR011990">
    <property type="entry name" value="TPR-like_helical_dom_sf"/>
</dbReference>
<dbReference type="SMART" id="SM00028">
    <property type="entry name" value="TPR"/>
    <property type="match status" value="9"/>
</dbReference>
<gene>
    <name evidence="3" type="ORF">AmaxDRAFT_5234</name>
</gene>
<dbReference type="SUPFAM" id="SSF48452">
    <property type="entry name" value="TPR-like"/>
    <property type="match status" value="3"/>
</dbReference>
<feature type="repeat" description="TPR" evidence="1">
    <location>
        <begin position="218"/>
        <end position="251"/>
    </location>
</feature>